<evidence type="ECO:0000256" key="3">
    <source>
        <dbReference type="ARBA" id="ARBA00021840"/>
    </source>
</evidence>
<dbReference type="AlphaFoldDB" id="A0A318T1R1"/>
<dbReference type="Pfam" id="PF02646">
    <property type="entry name" value="RmuC"/>
    <property type="match status" value="1"/>
</dbReference>
<dbReference type="Proteomes" id="UP000248311">
    <property type="component" value="Unassembled WGS sequence"/>
</dbReference>
<feature type="region of interest" description="Disordered" evidence="6">
    <location>
        <begin position="482"/>
        <end position="507"/>
    </location>
</feature>
<gene>
    <name evidence="7" type="ORF">DFP88_101591</name>
</gene>
<evidence type="ECO:0000256" key="4">
    <source>
        <dbReference type="ARBA" id="ARBA00023054"/>
    </source>
</evidence>
<keyword evidence="5" id="KW-0233">DNA recombination</keyword>
<dbReference type="GO" id="GO:0006310">
    <property type="term" value="P:DNA recombination"/>
    <property type="evidence" value="ECO:0007669"/>
    <property type="project" value="UniProtKB-KW"/>
</dbReference>
<dbReference type="PANTHER" id="PTHR30563:SF0">
    <property type="entry name" value="DNA RECOMBINATION PROTEIN RMUC"/>
    <property type="match status" value="1"/>
</dbReference>
<evidence type="ECO:0000256" key="1">
    <source>
        <dbReference type="ARBA" id="ARBA00003416"/>
    </source>
</evidence>
<keyword evidence="4" id="KW-0175">Coiled coil</keyword>
<reference evidence="7 8" key="1">
    <citation type="submission" date="2018-06" db="EMBL/GenBank/DDBJ databases">
        <title>Genomic Encyclopedia of Type Strains, Phase III (KMG-III): the genomes of soil and plant-associated and newly described type strains.</title>
        <authorList>
            <person name="Whitman W."/>
        </authorList>
    </citation>
    <scope>NUCLEOTIDE SEQUENCE [LARGE SCALE GENOMIC DNA]</scope>
    <source>
        <strain evidence="7 8">CECT 9025</strain>
    </source>
</reference>
<evidence type="ECO:0000313" key="7">
    <source>
        <dbReference type="EMBL" id="PYE85917.1"/>
    </source>
</evidence>
<comment type="caution">
    <text evidence="7">The sequence shown here is derived from an EMBL/GenBank/DDBJ whole genome shotgun (WGS) entry which is preliminary data.</text>
</comment>
<dbReference type="EMBL" id="QJTE01000001">
    <property type="protein sequence ID" value="PYE85917.1"/>
    <property type="molecule type" value="Genomic_DNA"/>
</dbReference>
<dbReference type="InterPro" id="IPR003798">
    <property type="entry name" value="DNA_recombination_RmuC"/>
</dbReference>
<keyword evidence="8" id="KW-1185">Reference proteome</keyword>
<evidence type="ECO:0000256" key="6">
    <source>
        <dbReference type="SAM" id="MobiDB-lite"/>
    </source>
</evidence>
<accession>A0A318T1R1</accession>
<comment type="similarity">
    <text evidence="2">Belongs to the RmuC family.</text>
</comment>
<dbReference type="PANTHER" id="PTHR30563">
    <property type="entry name" value="DNA RECOMBINATION PROTEIN RMUC"/>
    <property type="match status" value="1"/>
</dbReference>
<evidence type="ECO:0000256" key="5">
    <source>
        <dbReference type="ARBA" id="ARBA00023172"/>
    </source>
</evidence>
<evidence type="ECO:0000256" key="2">
    <source>
        <dbReference type="ARBA" id="ARBA00009840"/>
    </source>
</evidence>
<protein>
    <recommendedName>
        <fullName evidence="3">DNA recombination protein RmuC homolog</fullName>
    </recommendedName>
</protein>
<proteinExistence type="inferred from homology"/>
<sequence>MPDLSLLLLAALGLVLLCLCLAALAGLRTARAEVAGLRRGLEEAQERAHRHAALADARETRLSEMTDEIAAARGDLREERAAHAATSEQGARSGEAAEALRRTEARLSAELADLRGQHRDLQERHNELQRDHAALSADTEGKLASAEERLKEFREMREKMRAEFEQLAQGVLRSTGSDLSKAHGEKLTELLTPFRDHVSRFETELRQVHGKADEERARLGEQIRMLTVQSENVRTEAANLTRALKGEKQKQGAWGEMILERILEASGLERGTHYVVQESRTDAEGARWRPDVVVKMPREKSLVIDSKVSLVSYEAAVNAEEEAERARHMKDHVLSVRRHIDQLAAKGYHALDAGSVDYVLMFMPIEGALSAALAEAGDLTAYAVARGVGVMTPSTLMVTLRTVDHIWTVERRESNAEDIAIRAGRLYDKVAGFVTDMEKVGGALGQAARAHEDAMGKLSQGRGNVLGQIDKLKVMGARTTKSLPTSFDADDDDEDAAQPTALLGTEG</sequence>
<dbReference type="OrthoDB" id="370725at2"/>
<comment type="function">
    <text evidence="1">Involved in DNA recombination.</text>
</comment>
<organism evidence="7 8">
    <name type="scientific">Pseudoroseicyclus aestuarii</name>
    <dbReference type="NCBI Taxonomy" id="1795041"/>
    <lineage>
        <taxon>Bacteria</taxon>
        <taxon>Pseudomonadati</taxon>
        <taxon>Pseudomonadota</taxon>
        <taxon>Alphaproteobacteria</taxon>
        <taxon>Rhodobacterales</taxon>
        <taxon>Paracoccaceae</taxon>
        <taxon>Pseudoroseicyclus</taxon>
    </lineage>
</organism>
<evidence type="ECO:0000313" key="8">
    <source>
        <dbReference type="Proteomes" id="UP000248311"/>
    </source>
</evidence>
<dbReference type="RefSeq" id="WP_110812925.1">
    <property type="nucleotide sequence ID" value="NZ_QJTE01000001.1"/>
</dbReference>
<feature type="region of interest" description="Disordered" evidence="6">
    <location>
        <begin position="79"/>
        <end position="100"/>
    </location>
</feature>
<name>A0A318T1R1_9RHOB</name>